<keyword evidence="4" id="KW-0012">Acyltransferase</keyword>
<protein>
    <submittedName>
        <fullName evidence="4">Dihydrolipoamide acetyltransferase component of pyruvate dehydrogenase complex</fullName>
        <ecNumber evidence="4">2.3.1.12</ecNumber>
    </submittedName>
</protein>
<dbReference type="Gene3D" id="4.10.320.10">
    <property type="entry name" value="E3-binding domain"/>
    <property type="match status" value="1"/>
</dbReference>
<dbReference type="Gene3D" id="3.30.559.10">
    <property type="entry name" value="Chloramphenicol acetyltransferase-like domain"/>
    <property type="match status" value="1"/>
</dbReference>
<dbReference type="RefSeq" id="WP_342016310.1">
    <property type="nucleotide sequence ID" value="NZ_AP014648.1"/>
</dbReference>
<dbReference type="InterPro" id="IPR036625">
    <property type="entry name" value="E3-bd_dom_sf"/>
</dbReference>
<dbReference type="PANTHER" id="PTHR23151:SF90">
    <property type="entry name" value="DIHYDROLIPOYLLYSINE-RESIDUE ACETYLTRANSFERASE COMPONENT OF PYRUVATE DEHYDROGENASE COMPLEX, MITOCHONDRIAL-RELATED"/>
    <property type="match status" value="1"/>
</dbReference>
<evidence type="ECO:0000313" key="4">
    <source>
        <dbReference type="EMBL" id="BAQ17578.1"/>
    </source>
</evidence>
<feature type="region of interest" description="Disordered" evidence="2">
    <location>
        <begin position="1"/>
        <end position="21"/>
    </location>
</feature>
<dbReference type="Pfam" id="PF02817">
    <property type="entry name" value="E3_binding"/>
    <property type="match status" value="1"/>
</dbReference>
<dbReference type="EC" id="2.3.1.12" evidence="4"/>
<dbReference type="AlphaFoldDB" id="A0A0A8K3P7"/>
<dbReference type="InterPro" id="IPR001078">
    <property type="entry name" value="2-oxoacid_DH_actylTfrase"/>
</dbReference>
<dbReference type="HOGENOM" id="CLU_016733_2_1_5"/>
<dbReference type="KEGG" id="mcg:GL4_2135"/>
<evidence type="ECO:0000259" key="3">
    <source>
        <dbReference type="PROSITE" id="PS51826"/>
    </source>
</evidence>
<sequence>MDRIAEQILGSAQDGNGGTTRLFASPLARRIARDRGIDLASLKGSGPHGRIVLADVERAESQPRPAAPEPSAAQKEAPVHGELMQAPSSSTASVPGMAQPMPDKQILALYEAGRYEVVPHDTMRRFIADRLTLAKQTIPHFYLNIECELDALLAARERLNGMAPQEGPRAFKLSVNDFIIKAMAMALQTVPAANATWTEQGILRHRPSDIAVAVALEGGGLYTPVIRDTELKSLSEISNEMRDLASRARSKRLAPHEYQGGATSISNLGMYGIDSFDAVINPPHSSILAVGRAEKKPIVKDDAIKIATMMGVTLSCDHRVIDGALGAELLAAFKAYLEDPVTMLV</sequence>
<dbReference type="GO" id="GO:0006086">
    <property type="term" value="P:pyruvate decarboxylation to acetyl-CoA"/>
    <property type="evidence" value="ECO:0007669"/>
    <property type="project" value="InterPro"/>
</dbReference>
<feature type="region of interest" description="Disordered" evidence="2">
    <location>
        <begin position="58"/>
        <end position="96"/>
    </location>
</feature>
<dbReference type="SUPFAM" id="SSF52777">
    <property type="entry name" value="CoA-dependent acyltransferases"/>
    <property type="match status" value="1"/>
</dbReference>
<keyword evidence="4" id="KW-0670">Pyruvate</keyword>
<feature type="domain" description="Peripheral subunit-binding (PSBD)" evidence="3">
    <location>
        <begin position="23"/>
        <end position="60"/>
    </location>
</feature>
<dbReference type="InterPro" id="IPR045257">
    <property type="entry name" value="E2/Pdx1"/>
</dbReference>
<evidence type="ECO:0000313" key="5">
    <source>
        <dbReference type="Proteomes" id="UP000031643"/>
    </source>
</evidence>
<evidence type="ECO:0000256" key="1">
    <source>
        <dbReference type="ARBA" id="ARBA00007317"/>
    </source>
</evidence>
<organism evidence="4 5">
    <name type="scientific">Methyloceanibacter caenitepidi</name>
    <dbReference type="NCBI Taxonomy" id="1384459"/>
    <lineage>
        <taxon>Bacteria</taxon>
        <taxon>Pseudomonadati</taxon>
        <taxon>Pseudomonadota</taxon>
        <taxon>Alphaproteobacteria</taxon>
        <taxon>Hyphomicrobiales</taxon>
        <taxon>Hyphomicrobiaceae</taxon>
        <taxon>Methyloceanibacter</taxon>
    </lineage>
</organism>
<keyword evidence="5" id="KW-1185">Reference proteome</keyword>
<dbReference type="Pfam" id="PF00198">
    <property type="entry name" value="2-oxoacid_dh"/>
    <property type="match status" value="1"/>
</dbReference>
<proteinExistence type="inferred from homology"/>
<dbReference type="EMBL" id="AP014648">
    <property type="protein sequence ID" value="BAQ17578.1"/>
    <property type="molecule type" value="Genomic_DNA"/>
</dbReference>
<comment type="similarity">
    <text evidence="1">Belongs to the 2-oxoacid dehydrogenase family.</text>
</comment>
<dbReference type="PANTHER" id="PTHR23151">
    <property type="entry name" value="DIHYDROLIPOAMIDE ACETYL/SUCCINYL-TRANSFERASE-RELATED"/>
    <property type="match status" value="1"/>
</dbReference>
<reference evidence="4 5" key="1">
    <citation type="submission" date="2014-09" db="EMBL/GenBank/DDBJ databases">
        <title>Genome sequencing of Methyloceanibacter caenitepidi Gela4.</title>
        <authorList>
            <person name="Takeuchi M."/>
            <person name="Susumu S."/>
            <person name="Kamagata Y."/>
            <person name="Oshima K."/>
            <person name="Hattori M."/>
            <person name="Iwasaki W."/>
        </authorList>
    </citation>
    <scope>NUCLEOTIDE SEQUENCE [LARGE SCALE GENOMIC DNA]</scope>
    <source>
        <strain evidence="4 5">Gela4</strain>
    </source>
</reference>
<dbReference type="InterPro" id="IPR004167">
    <property type="entry name" value="PSBD"/>
</dbReference>
<name>A0A0A8K3P7_9HYPH</name>
<gene>
    <name evidence="4" type="ORF">GL4_2135</name>
</gene>
<dbReference type="SUPFAM" id="SSF47005">
    <property type="entry name" value="Peripheral subunit-binding domain of 2-oxo acid dehydrogenase complex"/>
    <property type="match status" value="1"/>
</dbReference>
<dbReference type="InterPro" id="IPR023213">
    <property type="entry name" value="CAT-like_dom_sf"/>
</dbReference>
<keyword evidence="4" id="KW-0808">Transferase</keyword>
<dbReference type="GO" id="GO:0004742">
    <property type="term" value="F:dihydrolipoyllysine-residue acetyltransferase activity"/>
    <property type="evidence" value="ECO:0007669"/>
    <property type="project" value="UniProtKB-EC"/>
</dbReference>
<dbReference type="Proteomes" id="UP000031643">
    <property type="component" value="Chromosome"/>
</dbReference>
<evidence type="ECO:0000256" key="2">
    <source>
        <dbReference type="SAM" id="MobiDB-lite"/>
    </source>
</evidence>
<dbReference type="STRING" id="1384459.GL4_2135"/>
<dbReference type="GO" id="GO:0045254">
    <property type="term" value="C:pyruvate dehydrogenase complex"/>
    <property type="evidence" value="ECO:0007669"/>
    <property type="project" value="InterPro"/>
</dbReference>
<dbReference type="PROSITE" id="PS51826">
    <property type="entry name" value="PSBD"/>
    <property type="match status" value="1"/>
</dbReference>
<accession>A0A0A8K3P7</accession>